<keyword evidence="3" id="KW-0159">Chromosome partition</keyword>
<evidence type="ECO:0000313" key="6">
    <source>
        <dbReference type="EMBL" id="GLR63619.1"/>
    </source>
</evidence>
<evidence type="ECO:0008006" key="8">
    <source>
        <dbReference type="Google" id="ProtNLM"/>
    </source>
</evidence>
<dbReference type="RefSeq" id="WP_036238945.1">
    <property type="nucleotide sequence ID" value="NZ_BSOR01000016.1"/>
</dbReference>
<dbReference type="PANTHER" id="PTHR34298:SF2">
    <property type="entry name" value="SEGREGATION AND CONDENSATION PROTEIN B"/>
    <property type="match status" value="1"/>
</dbReference>
<dbReference type="InterPro" id="IPR036390">
    <property type="entry name" value="WH_DNA-bd_sf"/>
</dbReference>
<dbReference type="Pfam" id="PF04079">
    <property type="entry name" value="SMC_ScpB"/>
    <property type="match status" value="1"/>
</dbReference>
<gene>
    <name evidence="6" type="ORF">GCM10007878_10540</name>
</gene>
<feature type="compositionally biased region" description="Acidic residues" evidence="5">
    <location>
        <begin position="201"/>
        <end position="226"/>
    </location>
</feature>
<name>A0ABQ5ZUD9_9GAMM</name>
<proteinExistence type="predicted"/>
<dbReference type="NCBIfam" id="TIGR00281">
    <property type="entry name" value="SMC-Scp complex subunit ScpB"/>
    <property type="match status" value="1"/>
</dbReference>
<dbReference type="EMBL" id="BSOR01000016">
    <property type="protein sequence ID" value="GLR63619.1"/>
    <property type="molecule type" value="Genomic_DNA"/>
</dbReference>
<evidence type="ECO:0000256" key="3">
    <source>
        <dbReference type="ARBA" id="ARBA00022829"/>
    </source>
</evidence>
<dbReference type="InterPro" id="IPR036388">
    <property type="entry name" value="WH-like_DNA-bd_sf"/>
</dbReference>
<organism evidence="6 7">
    <name type="scientific">Marinospirillum insulare</name>
    <dbReference type="NCBI Taxonomy" id="217169"/>
    <lineage>
        <taxon>Bacteria</taxon>
        <taxon>Pseudomonadati</taxon>
        <taxon>Pseudomonadota</taxon>
        <taxon>Gammaproteobacteria</taxon>
        <taxon>Oceanospirillales</taxon>
        <taxon>Oceanospirillaceae</taxon>
        <taxon>Marinospirillum</taxon>
    </lineage>
</organism>
<evidence type="ECO:0000256" key="5">
    <source>
        <dbReference type="SAM" id="MobiDB-lite"/>
    </source>
</evidence>
<protein>
    <recommendedName>
        <fullName evidence="8">Segregation and condensation protein B</fullName>
    </recommendedName>
</protein>
<evidence type="ECO:0000256" key="2">
    <source>
        <dbReference type="ARBA" id="ARBA00022618"/>
    </source>
</evidence>
<dbReference type="SUPFAM" id="SSF46785">
    <property type="entry name" value="Winged helix' DNA-binding domain"/>
    <property type="match status" value="2"/>
</dbReference>
<dbReference type="Proteomes" id="UP001156682">
    <property type="component" value="Unassembled WGS sequence"/>
</dbReference>
<reference evidence="7" key="1">
    <citation type="journal article" date="2019" name="Int. J. Syst. Evol. Microbiol.">
        <title>The Global Catalogue of Microorganisms (GCM) 10K type strain sequencing project: providing services to taxonomists for standard genome sequencing and annotation.</title>
        <authorList>
            <consortium name="The Broad Institute Genomics Platform"/>
            <consortium name="The Broad Institute Genome Sequencing Center for Infectious Disease"/>
            <person name="Wu L."/>
            <person name="Ma J."/>
        </authorList>
    </citation>
    <scope>NUCLEOTIDE SEQUENCE [LARGE SCALE GENOMIC DNA]</scope>
    <source>
        <strain evidence="7">NBRC 100033</strain>
    </source>
</reference>
<evidence type="ECO:0000313" key="7">
    <source>
        <dbReference type="Proteomes" id="UP001156682"/>
    </source>
</evidence>
<keyword evidence="7" id="KW-1185">Reference proteome</keyword>
<feature type="region of interest" description="Disordered" evidence="5">
    <location>
        <begin position="183"/>
        <end position="228"/>
    </location>
</feature>
<evidence type="ECO:0000256" key="1">
    <source>
        <dbReference type="ARBA" id="ARBA00022490"/>
    </source>
</evidence>
<comment type="caution">
    <text evidence="6">The sequence shown here is derived from an EMBL/GenBank/DDBJ whole genome shotgun (WGS) entry which is preliminary data.</text>
</comment>
<evidence type="ECO:0000256" key="4">
    <source>
        <dbReference type="ARBA" id="ARBA00023306"/>
    </source>
</evidence>
<keyword evidence="4" id="KW-0131">Cell cycle</keyword>
<accession>A0ABQ5ZUD9</accession>
<keyword evidence="1" id="KW-0963">Cytoplasm</keyword>
<dbReference type="PANTHER" id="PTHR34298">
    <property type="entry name" value="SEGREGATION AND CONDENSATION PROTEIN B"/>
    <property type="match status" value="1"/>
</dbReference>
<dbReference type="InterPro" id="IPR005234">
    <property type="entry name" value="ScpB_csome_segregation"/>
</dbReference>
<dbReference type="Gene3D" id="1.10.10.10">
    <property type="entry name" value="Winged helix-like DNA-binding domain superfamily/Winged helix DNA-binding domain"/>
    <property type="match status" value="2"/>
</dbReference>
<sequence length="246" mass="28123">MNEFSLKDLTRVVQALLLAAKEPLSLERMASVFEEYQRPQPAKLAEALAVLQQEAENSSQELIEVAGGFRYQIKADYAPWVSRLWEEKPPRYSRALLETLSLIAYRQPVTRGEIEDVRGVSVSSQIIRTLEDREWVRVVGHREVPGRPALYATTRQFLDYFNLKSLNDLPELDALRELAASEEKEWQDDLDQAPTSPLLDLTEDEGEDLDTQDDPETMGDLLDEDLPEVKELTFADLTQRFEPDGE</sequence>
<keyword evidence="2" id="KW-0132">Cell division</keyword>